<dbReference type="GO" id="GO:0016747">
    <property type="term" value="F:acyltransferase activity, transferring groups other than amino-acyl groups"/>
    <property type="evidence" value="ECO:0007669"/>
    <property type="project" value="InterPro"/>
</dbReference>
<dbReference type="Gene3D" id="3.40.630.30">
    <property type="match status" value="1"/>
</dbReference>
<reference evidence="2 3" key="1">
    <citation type="journal article" date="2013" name="PLoS ONE">
        <title>Assembly-driven community genomics of a hypersaline microbial ecosystem.</title>
        <authorList>
            <person name="Podell S."/>
            <person name="Ugalde J.A."/>
            <person name="Narasingarao P."/>
            <person name="Banfield J.F."/>
            <person name="Heidelberg K.B."/>
            <person name="Allen E.E."/>
        </authorList>
    </citation>
    <scope>NUCLEOTIDE SEQUENCE [LARGE SCALE GENOMIC DNA]</scope>
    <source>
        <strain evidence="3">J07HQW2</strain>
    </source>
</reference>
<protein>
    <submittedName>
        <fullName evidence="2">Acetyltransferase</fullName>
    </submittedName>
</protein>
<dbReference type="SUPFAM" id="SSF55729">
    <property type="entry name" value="Acyl-CoA N-acyltransferases (Nat)"/>
    <property type="match status" value="1"/>
</dbReference>
<name>U1MX97_9EURY</name>
<dbReference type="Pfam" id="PF00583">
    <property type="entry name" value="Acetyltransf_1"/>
    <property type="match status" value="1"/>
</dbReference>
<keyword evidence="2" id="KW-0808">Transferase</keyword>
<dbReference type="PROSITE" id="PS51186">
    <property type="entry name" value="GNAT"/>
    <property type="match status" value="1"/>
</dbReference>
<evidence type="ECO:0000313" key="2">
    <source>
        <dbReference type="EMBL" id="ERG95084.1"/>
    </source>
</evidence>
<gene>
    <name evidence="2" type="ORF">J07HQW2_01529</name>
</gene>
<dbReference type="Proteomes" id="UP000030710">
    <property type="component" value="Unassembled WGS sequence"/>
</dbReference>
<sequence>MVTCPPEVSIRPYEQSSHEEKLWDCKQAFERELGAKTGDSEKADIYNSKLTTTYHNRWLEWVSHCAALDPGCIAVATVDDCTQTHSSNKKATEVDGYAGYAFLLPELFGFIWDAAVLNELYVVPSYRGEGVADALFEVILATAREQTLPVNRLVLDVDPENERARKFYDRHGCNRWGEMLTRSL</sequence>
<feature type="domain" description="N-acetyltransferase" evidence="1">
    <location>
        <begin position="45"/>
        <end position="184"/>
    </location>
</feature>
<dbReference type="EMBL" id="KE356561">
    <property type="protein sequence ID" value="ERG95084.1"/>
    <property type="molecule type" value="Genomic_DNA"/>
</dbReference>
<evidence type="ECO:0000259" key="1">
    <source>
        <dbReference type="PROSITE" id="PS51186"/>
    </source>
</evidence>
<dbReference type="RefSeq" id="WP_021054573.1">
    <property type="nucleotide sequence ID" value="NZ_KE356561.1"/>
</dbReference>
<dbReference type="HOGENOM" id="CLU_1582841_0_0_2"/>
<dbReference type="InterPro" id="IPR000182">
    <property type="entry name" value="GNAT_dom"/>
</dbReference>
<organism evidence="2 3">
    <name type="scientific">Haloquadratum walsbyi J07HQW2</name>
    <dbReference type="NCBI Taxonomy" id="1238425"/>
    <lineage>
        <taxon>Archaea</taxon>
        <taxon>Methanobacteriati</taxon>
        <taxon>Methanobacteriota</taxon>
        <taxon>Stenosarchaea group</taxon>
        <taxon>Halobacteria</taxon>
        <taxon>Halobacteriales</taxon>
        <taxon>Haloferacaceae</taxon>
        <taxon>Haloquadratum</taxon>
    </lineage>
</organism>
<dbReference type="eggNOG" id="arCOG00834">
    <property type="taxonomic scope" value="Archaea"/>
</dbReference>
<accession>U1MX97</accession>
<evidence type="ECO:0000313" key="3">
    <source>
        <dbReference type="Proteomes" id="UP000030710"/>
    </source>
</evidence>
<dbReference type="InterPro" id="IPR016181">
    <property type="entry name" value="Acyl_CoA_acyltransferase"/>
</dbReference>
<dbReference type="STRING" id="1238425.J07HQW2_01529"/>
<dbReference type="AlphaFoldDB" id="U1MX97"/>
<dbReference type="CDD" id="cd04301">
    <property type="entry name" value="NAT_SF"/>
    <property type="match status" value="1"/>
</dbReference>
<proteinExistence type="predicted"/>